<evidence type="ECO:0000313" key="2">
    <source>
        <dbReference type="Proteomes" id="UP001222027"/>
    </source>
</evidence>
<organism evidence="1 2">
    <name type="scientific">Ensete ventricosum</name>
    <name type="common">Abyssinian banana</name>
    <name type="synonym">Musa ensete</name>
    <dbReference type="NCBI Taxonomy" id="4639"/>
    <lineage>
        <taxon>Eukaryota</taxon>
        <taxon>Viridiplantae</taxon>
        <taxon>Streptophyta</taxon>
        <taxon>Embryophyta</taxon>
        <taxon>Tracheophyta</taxon>
        <taxon>Spermatophyta</taxon>
        <taxon>Magnoliopsida</taxon>
        <taxon>Liliopsida</taxon>
        <taxon>Zingiberales</taxon>
        <taxon>Musaceae</taxon>
        <taxon>Ensete</taxon>
    </lineage>
</organism>
<reference evidence="1 2" key="1">
    <citation type="submission" date="2022-12" db="EMBL/GenBank/DDBJ databases">
        <title>Chromosome-scale assembly of the Ensete ventricosum genome.</title>
        <authorList>
            <person name="Dussert Y."/>
            <person name="Stocks J."/>
            <person name="Wendawek A."/>
            <person name="Woldeyes F."/>
            <person name="Nichols R.A."/>
            <person name="Borrell J.S."/>
        </authorList>
    </citation>
    <scope>NUCLEOTIDE SEQUENCE [LARGE SCALE GENOMIC DNA]</scope>
    <source>
        <strain evidence="2">cv. Maze</strain>
        <tissue evidence="1">Seeds</tissue>
    </source>
</reference>
<protein>
    <submittedName>
        <fullName evidence="1">Uncharacterized protein</fullName>
    </submittedName>
</protein>
<dbReference type="Proteomes" id="UP001222027">
    <property type="component" value="Unassembled WGS sequence"/>
</dbReference>
<comment type="caution">
    <text evidence="1">The sequence shown here is derived from an EMBL/GenBank/DDBJ whole genome shotgun (WGS) entry which is preliminary data.</text>
</comment>
<accession>A0AAV8QS17</accession>
<evidence type="ECO:0000313" key="1">
    <source>
        <dbReference type="EMBL" id="KAJ8478327.1"/>
    </source>
</evidence>
<proteinExistence type="predicted"/>
<keyword evidence="2" id="KW-1185">Reference proteome</keyword>
<dbReference type="EMBL" id="JAQQAF010000006">
    <property type="protein sequence ID" value="KAJ8478327.1"/>
    <property type="molecule type" value="Genomic_DNA"/>
</dbReference>
<name>A0AAV8QS17_ENSVE</name>
<dbReference type="AlphaFoldDB" id="A0AAV8QS17"/>
<sequence>MGKPEEKDDCGCFRVGRSLAEGMEAASWPRGEAGQLLKRSAHEKGRFGMSDMQLQEDLEQEVIVFLTASRKENSKRKGRFGMSGYAAATRGFG</sequence>
<gene>
    <name evidence="1" type="ORF">OPV22_022054</name>
</gene>